<evidence type="ECO:0008006" key="5">
    <source>
        <dbReference type="Google" id="ProtNLM"/>
    </source>
</evidence>
<comment type="caution">
    <text evidence="3">The sequence shown here is derived from an EMBL/GenBank/DDBJ whole genome shotgun (WGS) entry which is preliminary data.</text>
</comment>
<keyword evidence="2" id="KW-0472">Membrane</keyword>
<proteinExistence type="predicted"/>
<evidence type="ECO:0000313" key="3">
    <source>
        <dbReference type="EMBL" id="KNB49119.1"/>
    </source>
</evidence>
<organism evidence="3 4">
    <name type="scientific">Streptomyces caatingaensis</name>
    <dbReference type="NCBI Taxonomy" id="1678637"/>
    <lineage>
        <taxon>Bacteria</taxon>
        <taxon>Bacillati</taxon>
        <taxon>Actinomycetota</taxon>
        <taxon>Actinomycetes</taxon>
        <taxon>Kitasatosporales</taxon>
        <taxon>Streptomycetaceae</taxon>
        <taxon>Streptomyces</taxon>
    </lineage>
</organism>
<feature type="compositionally biased region" description="Basic and acidic residues" evidence="1">
    <location>
        <begin position="99"/>
        <end position="117"/>
    </location>
</feature>
<dbReference type="EMBL" id="LFXA01000018">
    <property type="protein sequence ID" value="KNB49119.1"/>
    <property type="molecule type" value="Genomic_DNA"/>
</dbReference>
<feature type="transmembrane region" description="Helical" evidence="2">
    <location>
        <begin position="146"/>
        <end position="167"/>
    </location>
</feature>
<dbReference type="AlphaFoldDB" id="A0A0K9X6N2"/>
<dbReference type="Proteomes" id="UP000037288">
    <property type="component" value="Unassembled WGS sequence"/>
</dbReference>
<gene>
    <name evidence="3" type="ORF">AC230_27710</name>
</gene>
<keyword evidence="2" id="KW-1133">Transmembrane helix</keyword>
<feature type="compositionally biased region" description="Polar residues" evidence="1">
    <location>
        <begin position="224"/>
        <end position="234"/>
    </location>
</feature>
<feature type="region of interest" description="Disordered" evidence="1">
    <location>
        <begin position="84"/>
        <end position="142"/>
    </location>
</feature>
<name>A0A0K9X6N2_9ACTN</name>
<evidence type="ECO:0000313" key="4">
    <source>
        <dbReference type="Proteomes" id="UP000037288"/>
    </source>
</evidence>
<dbReference type="STRING" id="1678637.AC230_27710"/>
<feature type="region of interest" description="Disordered" evidence="1">
    <location>
        <begin position="204"/>
        <end position="234"/>
    </location>
</feature>
<reference evidence="4" key="1">
    <citation type="submission" date="2015-07" db="EMBL/GenBank/DDBJ databases">
        <title>Draft genome sequence of Streptomyces sp. CMAA 1322, a bacterium isolated from Caatinga biome, from dry forest semiarid of Brazil.</title>
        <authorList>
            <person name="Santos S.N."/>
            <person name="Gacesa R."/>
            <person name="Taketani R.G."/>
            <person name="Long P.F."/>
            <person name="Melo I.S."/>
        </authorList>
    </citation>
    <scope>NUCLEOTIDE SEQUENCE [LARGE SCALE GENOMIC DNA]</scope>
    <source>
        <strain evidence="4">CMAA 1322</strain>
    </source>
</reference>
<dbReference type="RefSeq" id="WP_049719065.1">
    <property type="nucleotide sequence ID" value="NZ_LFXA01000018.1"/>
</dbReference>
<dbReference type="PATRIC" id="fig|1678637.3.peg.5925"/>
<dbReference type="OrthoDB" id="4350643at2"/>
<evidence type="ECO:0000256" key="1">
    <source>
        <dbReference type="SAM" id="MobiDB-lite"/>
    </source>
</evidence>
<keyword evidence="4" id="KW-1185">Reference proteome</keyword>
<sequence length="301" mass="30924">MTSTTGTEGHPEVAEISALTEGILSPARTADLREHLADCVICEDVRVSLDEIRGLLGTLPGPVRMPADVAGRIDAALAAEALLDATSPGTGRPGVSRETAPRSDERVSRETTDRVSRETVTAGRPAGRPRAATGPGRGASPRRRRWAGMLIGGACAAAALGVGTVLLQGGDGGGDGTPATAGQRTSSAIAVTEIKTRVHDALKDLKGSDGGGMRAQDSRETVPFQDSGTTAPSCVQQAIGRPETALVTRHERFTGTDTYLVVFAHAGDDTLVDVYVVAADCVASSPGIPGKVLVNQTIARS</sequence>
<accession>A0A0K9X6N2</accession>
<evidence type="ECO:0000256" key="2">
    <source>
        <dbReference type="SAM" id="Phobius"/>
    </source>
</evidence>
<feature type="compositionally biased region" description="Low complexity" evidence="1">
    <location>
        <begin position="122"/>
        <end position="134"/>
    </location>
</feature>
<protein>
    <recommendedName>
        <fullName evidence="5">Zinc-finger domain-containing protein</fullName>
    </recommendedName>
</protein>
<keyword evidence="2" id="KW-0812">Transmembrane</keyword>